<dbReference type="STRING" id="709015.GCA_000472485_02891"/>
<proteinExistence type="predicted"/>
<reference evidence="2" key="1">
    <citation type="submission" date="2017-05" db="EMBL/GenBank/DDBJ databases">
        <authorList>
            <person name="Ray J."/>
            <person name="Price M."/>
            <person name="Deutschbauer A."/>
        </authorList>
    </citation>
    <scope>NUCLEOTIDE SEQUENCE [LARGE SCALE GENOMIC DNA]</scope>
    <source>
        <strain evidence="2">DSM 19842</strain>
    </source>
</reference>
<dbReference type="Pfam" id="PF22000">
    <property type="entry name" value="DUF6929"/>
    <property type="match status" value="1"/>
</dbReference>
<protein>
    <submittedName>
        <fullName evidence="1">Uncharacterized protein</fullName>
    </submittedName>
</protein>
<evidence type="ECO:0000313" key="2">
    <source>
        <dbReference type="Proteomes" id="UP000266292"/>
    </source>
</evidence>
<sequence>MNLTATTRAKRLFEEIPSASGVAHVQNAFYVVGDDSPFLYQLNEEYQLVQRHALFDSSGVVNGRIPKAAKPDLESMTHFSYGRDELLLLLGSGASEARNKAYLVNLTDDMAVQELDLSRFYTFVKRVLRIENEGVLNIEGLAMDDVYTYLLQRPAGAGSNILIRMDTDDFKQFVLSKGDIPAAAVYYFKLPVLGQSPAGFSGAYTLDDKLFFTASVEDTPNAIDDGEVLGSFIGVIDLNALPYATDELNPLEVPATKLQNPDGSAYIGKAESLVVNRLEEGQYRVVVLSDDDAGHSELLEVQLGVTEQL</sequence>
<gene>
    <name evidence="1" type="ORF">CA264_14250</name>
</gene>
<keyword evidence="2" id="KW-1185">Reference proteome</keyword>
<accession>A0A1X9YY55</accession>
<organism evidence="1 2">
    <name type="scientific">Pontibacter actiniarum</name>
    <dbReference type="NCBI Taxonomy" id="323450"/>
    <lineage>
        <taxon>Bacteria</taxon>
        <taxon>Pseudomonadati</taxon>
        <taxon>Bacteroidota</taxon>
        <taxon>Cytophagia</taxon>
        <taxon>Cytophagales</taxon>
        <taxon>Hymenobacteraceae</taxon>
        <taxon>Pontibacter</taxon>
    </lineage>
</organism>
<dbReference type="KEGG" id="pact:CA264_14250"/>
<dbReference type="AlphaFoldDB" id="A0A1X9YY55"/>
<name>A0A1X9YY55_9BACT</name>
<dbReference type="EMBL" id="CP021235">
    <property type="protein sequence ID" value="ARS37876.1"/>
    <property type="molecule type" value="Genomic_DNA"/>
</dbReference>
<dbReference type="InterPro" id="IPR053851">
    <property type="entry name" value="DUF6929"/>
</dbReference>
<evidence type="ECO:0000313" key="1">
    <source>
        <dbReference type="EMBL" id="ARS37876.1"/>
    </source>
</evidence>
<dbReference type="Proteomes" id="UP000266292">
    <property type="component" value="Chromosome"/>
</dbReference>